<comment type="caution">
    <text evidence="2">The sequence shown here is derived from an EMBL/GenBank/DDBJ whole genome shotgun (WGS) entry which is preliminary data.</text>
</comment>
<keyword evidence="2" id="KW-0489">Methyltransferase</keyword>
<name>A0A4Q7J8F5_9PSEU</name>
<feature type="compositionally biased region" description="Basic and acidic residues" evidence="1">
    <location>
        <begin position="1"/>
        <end position="12"/>
    </location>
</feature>
<sequence length="268" mass="29786">MENRDLPDRKTDVTPATPGNLRIKLPERPEEVDQDAEYCSVWLDGEWRDIRFHDYAEIYRIPGMYEQLFHDILDCQSPDVIAKTLKEQLQRDGYEAEDLRVLDLGAGSGLIGEQLRSVGVGGLVGVDIIPEARDAAMAERPSVYDAYHVADVTAPPEPVARALAEARFNTLCCVAALGYADIPPQAFRAAFNLISDGGWIAFTIKDRFLEDGDTSGFARLIKACEDQGILELRTSQRYRHRVNIAGEPLYYVAVVGTKKSDIPAELVS</sequence>
<proteinExistence type="predicted"/>
<dbReference type="SUPFAM" id="SSF53335">
    <property type="entry name" value="S-adenosyl-L-methionine-dependent methyltransferases"/>
    <property type="match status" value="1"/>
</dbReference>
<dbReference type="OrthoDB" id="465636at2"/>
<accession>A0A4Q7J8F5</accession>
<dbReference type="RefSeq" id="WP_130475505.1">
    <property type="nucleotide sequence ID" value="NZ_SFCC01000005.1"/>
</dbReference>
<dbReference type="EMBL" id="SFCC01000005">
    <property type="protein sequence ID" value="RZQ63980.1"/>
    <property type="molecule type" value="Genomic_DNA"/>
</dbReference>
<organism evidence="2 3">
    <name type="scientific">Amycolatopsis suaedae</name>
    <dbReference type="NCBI Taxonomy" id="2510978"/>
    <lineage>
        <taxon>Bacteria</taxon>
        <taxon>Bacillati</taxon>
        <taxon>Actinomycetota</taxon>
        <taxon>Actinomycetes</taxon>
        <taxon>Pseudonocardiales</taxon>
        <taxon>Pseudonocardiaceae</taxon>
        <taxon>Amycolatopsis</taxon>
    </lineage>
</organism>
<dbReference type="GO" id="GO:0008168">
    <property type="term" value="F:methyltransferase activity"/>
    <property type="evidence" value="ECO:0007669"/>
    <property type="project" value="UniProtKB-KW"/>
</dbReference>
<dbReference type="CDD" id="cd02440">
    <property type="entry name" value="AdoMet_MTases"/>
    <property type="match status" value="1"/>
</dbReference>
<gene>
    <name evidence="2" type="ORF">EWH70_10940</name>
</gene>
<dbReference type="Gene3D" id="3.40.50.150">
    <property type="entry name" value="Vaccinia Virus protein VP39"/>
    <property type="match status" value="1"/>
</dbReference>
<dbReference type="Proteomes" id="UP000292003">
    <property type="component" value="Unassembled WGS sequence"/>
</dbReference>
<dbReference type="Pfam" id="PF13489">
    <property type="entry name" value="Methyltransf_23"/>
    <property type="match status" value="1"/>
</dbReference>
<reference evidence="2 3" key="1">
    <citation type="submission" date="2019-02" db="EMBL/GenBank/DDBJ databases">
        <title>Draft genome sequence of Amycolatopsis sp. 8-3EHSu isolated from roots of Suaeda maritima.</title>
        <authorList>
            <person name="Duangmal K."/>
            <person name="Chantavorakit T."/>
        </authorList>
    </citation>
    <scope>NUCLEOTIDE SEQUENCE [LARGE SCALE GENOMIC DNA]</scope>
    <source>
        <strain evidence="2 3">8-3EHSu</strain>
    </source>
</reference>
<evidence type="ECO:0000313" key="2">
    <source>
        <dbReference type="EMBL" id="RZQ63980.1"/>
    </source>
</evidence>
<keyword evidence="2" id="KW-0808">Transferase</keyword>
<dbReference type="GO" id="GO:0032259">
    <property type="term" value="P:methylation"/>
    <property type="evidence" value="ECO:0007669"/>
    <property type="project" value="UniProtKB-KW"/>
</dbReference>
<feature type="region of interest" description="Disordered" evidence="1">
    <location>
        <begin position="1"/>
        <end position="20"/>
    </location>
</feature>
<dbReference type="AlphaFoldDB" id="A0A4Q7J8F5"/>
<keyword evidence="3" id="KW-1185">Reference proteome</keyword>
<evidence type="ECO:0000256" key="1">
    <source>
        <dbReference type="SAM" id="MobiDB-lite"/>
    </source>
</evidence>
<evidence type="ECO:0000313" key="3">
    <source>
        <dbReference type="Proteomes" id="UP000292003"/>
    </source>
</evidence>
<protein>
    <submittedName>
        <fullName evidence="2">Methyltransferase domain-containing protein</fullName>
    </submittedName>
</protein>
<dbReference type="InterPro" id="IPR029063">
    <property type="entry name" value="SAM-dependent_MTases_sf"/>
</dbReference>